<name>A0A5R9DSH9_9ACTN</name>
<comment type="caution">
    <text evidence="2">The sequence shown here is derived from an EMBL/GenBank/DDBJ whole genome shotgun (WGS) entry which is preliminary data.</text>
</comment>
<keyword evidence="3" id="KW-1185">Reference proteome</keyword>
<dbReference type="RefSeq" id="WP_138058325.1">
    <property type="nucleotide sequence ID" value="NZ_VAWE01000003.1"/>
</dbReference>
<reference evidence="2 3" key="1">
    <citation type="submission" date="2019-05" db="EMBL/GenBank/DDBJ databases">
        <title>Streptomyces marianii sp. nov., a novel marine actinomycete from southern coast of India.</title>
        <authorList>
            <person name="Iniyan A.M."/>
            <person name="Wink J."/>
            <person name="Ramprasad E."/>
            <person name="Ramana C.V."/>
            <person name="Bunk B."/>
            <person name="Sproer C."/>
            <person name="Joseph F.-J.R.S."/>
            <person name="Vincent S.G.P."/>
        </authorList>
    </citation>
    <scope>NUCLEOTIDE SEQUENCE [LARGE SCALE GENOMIC DNA]</scope>
    <source>
        <strain evidence="2 3">ICN19</strain>
    </source>
</reference>
<organism evidence="2 3">
    <name type="scientific">Streptomyces marianii</name>
    <dbReference type="NCBI Taxonomy" id="1817406"/>
    <lineage>
        <taxon>Bacteria</taxon>
        <taxon>Bacillati</taxon>
        <taxon>Actinomycetota</taxon>
        <taxon>Actinomycetes</taxon>
        <taxon>Kitasatosporales</taxon>
        <taxon>Streptomycetaceae</taxon>
        <taxon>Streptomyces</taxon>
    </lineage>
</organism>
<evidence type="ECO:0000313" key="3">
    <source>
        <dbReference type="Proteomes" id="UP000305921"/>
    </source>
</evidence>
<dbReference type="AlphaFoldDB" id="A0A5R9DSH9"/>
<dbReference type="EMBL" id="VAWE01000003">
    <property type="protein sequence ID" value="TLQ38955.1"/>
    <property type="molecule type" value="Genomic_DNA"/>
</dbReference>
<proteinExistence type="predicted"/>
<protein>
    <submittedName>
        <fullName evidence="2">Uncharacterized protein</fullName>
    </submittedName>
</protein>
<accession>A0A5R9DSH9</accession>
<evidence type="ECO:0000256" key="1">
    <source>
        <dbReference type="SAM" id="MobiDB-lite"/>
    </source>
</evidence>
<gene>
    <name evidence="2" type="ORF">FEF34_39740</name>
</gene>
<dbReference type="OrthoDB" id="4316904at2"/>
<feature type="region of interest" description="Disordered" evidence="1">
    <location>
        <begin position="1"/>
        <end position="26"/>
    </location>
</feature>
<evidence type="ECO:0000313" key="2">
    <source>
        <dbReference type="EMBL" id="TLQ38955.1"/>
    </source>
</evidence>
<sequence>MARTRKTRGPVAAAAPLRKTPTAGRGTDSAELLHELAAVYAAVGARGMPDNLLGALQYAERHQARVADPKSGLPAEAARNAALTRVRLWEHLRQQTLELVDRHQVRAVNAARTAGAEWADLAEPLAVGAASSAVTKAKRMRSVDLRDEAGRRLRRTPEAVDAVLARQAEQTASALRREAAEQRRHALVTRVATNLLAHRTELSADEEVAYWLDQTATVLADCRTTTQVVSLATYVEAALRHLQRHEQRTGEPAAVTAGAVAAYEAARVLAQGGGTVPD</sequence>
<dbReference type="Proteomes" id="UP000305921">
    <property type="component" value="Unassembled WGS sequence"/>
</dbReference>